<sequence length="251" mass="27926">MEKFNVGFASRMQEVVDILGSVSELSRRVEVAYPTASKWVKEGAEPSTTNLIKIARVAQVEIKWLATGRGPKFEQQGVNELTDYYAELANPLIRNTVIGEAECGYGSHLHTVCASDYVFVPVCLTEKMNDLDATGNKVICTTAFNRNWLENYLNVDPQKLSTLIIKDDSMTGVLNDGDHVLINHAKKAGGDGLYVLRIGKNILVKRTQLKPNNQLLVTSANSVYEPFTVDLANTEQDFEIIGKVEWFGRKI</sequence>
<gene>
    <name evidence="5" type="ORF">SALWKB29_1701</name>
</gene>
<dbReference type="InterPro" id="IPR036286">
    <property type="entry name" value="LexA/Signal_pep-like_sf"/>
</dbReference>
<accession>A0A066TGJ9</accession>
<dbReference type="SUPFAM" id="SSF51306">
    <property type="entry name" value="LexA/Signal peptidase"/>
    <property type="match status" value="1"/>
</dbReference>
<evidence type="ECO:0000256" key="1">
    <source>
        <dbReference type="ARBA" id="ARBA00023015"/>
    </source>
</evidence>
<dbReference type="InterPro" id="IPR010744">
    <property type="entry name" value="Phage_CI_N"/>
</dbReference>
<comment type="caution">
    <text evidence="5">The sequence shown here is derived from an EMBL/GenBank/DDBJ whole genome shotgun (WGS) entry which is preliminary data.</text>
</comment>
<dbReference type="InterPro" id="IPR010982">
    <property type="entry name" value="Lambda_DNA-bd_dom_sf"/>
</dbReference>
<dbReference type="PROSITE" id="PS50943">
    <property type="entry name" value="HTH_CROC1"/>
    <property type="match status" value="1"/>
</dbReference>
<dbReference type="InterPro" id="IPR039418">
    <property type="entry name" value="LexA-like"/>
</dbReference>
<dbReference type="Pfam" id="PF00717">
    <property type="entry name" value="Peptidase_S24"/>
    <property type="match status" value="1"/>
</dbReference>
<dbReference type="Pfam" id="PF07022">
    <property type="entry name" value="Phage_CI_repr"/>
    <property type="match status" value="1"/>
</dbReference>
<evidence type="ECO:0000313" key="6">
    <source>
        <dbReference type="Proteomes" id="UP000027170"/>
    </source>
</evidence>
<dbReference type="GO" id="GO:0003677">
    <property type="term" value="F:DNA binding"/>
    <property type="evidence" value="ECO:0007669"/>
    <property type="project" value="UniProtKB-KW"/>
</dbReference>
<organism evidence="5 6">
    <name type="scientific">Snodgrassella communis</name>
    <dbReference type="NCBI Taxonomy" id="2946699"/>
    <lineage>
        <taxon>Bacteria</taxon>
        <taxon>Pseudomonadati</taxon>
        <taxon>Pseudomonadota</taxon>
        <taxon>Betaproteobacteria</taxon>
        <taxon>Neisseriales</taxon>
        <taxon>Neisseriaceae</taxon>
        <taxon>Snodgrassella</taxon>
    </lineage>
</organism>
<evidence type="ECO:0000259" key="4">
    <source>
        <dbReference type="PROSITE" id="PS50943"/>
    </source>
</evidence>
<dbReference type="OrthoDB" id="7011085at2"/>
<keyword evidence="3" id="KW-0804">Transcription</keyword>
<evidence type="ECO:0000313" key="5">
    <source>
        <dbReference type="EMBL" id="KDN14211.1"/>
    </source>
</evidence>
<dbReference type="SUPFAM" id="SSF47413">
    <property type="entry name" value="lambda repressor-like DNA-binding domains"/>
    <property type="match status" value="1"/>
</dbReference>
<dbReference type="InterPro" id="IPR015927">
    <property type="entry name" value="Peptidase_S24_S26A/B/C"/>
</dbReference>
<dbReference type="CDD" id="cd00093">
    <property type="entry name" value="HTH_XRE"/>
    <property type="match status" value="1"/>
</dbReference>
<feature type="domain" description="HTH cro/C1-type" evidence="4">
    <location>
        <begin position="21"/>
        <end position="65"/>
    </location>
</feature>
<dbReference type="AlphaFoldDB" id="A0A066TGJ9"/>
<evidence type="ECO:0000256" key="2">
    <source>
        <dbReference type="ARBA" id="ARBA00023125"/>
    </source>
</evidence>
<protein>
    <submittedName>
        <fullName evidence="5">Prophage MuMc02, peptidase, family S24</fullName>
    </submittedName>
</protein>
<dbReference type="eggNOG" id="COG2932">
    <property type="taxonomic scope" value="Bacteria"/>
</dbReference>
<dbReference type="EMBL" id="JFZV01000009">
    <property type="protein sequence ID" value="KDN14211.1"/>
    <property type="molecule type" value="Genomic_DNA"/>
</dbReference>
<dbReference type="InterPro" id="IPR001387">
    <property type="entry name" value="Cro/C1-type_HTH"/>
</dbReference>
<proteinExistence type="predicted"/>
<dbReference type="RefSeq" id="WP_037407959.1">
    <property type="nucleotide sequence ID" value="NZ_JFZV01000009.1"/>
</dbReference>
<dbReference type="PANTHER" id="PTHR40661">
    <property type="match status" value="1"/>
</dbReference>
<reference evidence="5 6" key="1">
    <citation type="submission" date="2014-03" db="EMBL/GenBank/DDBJ databases">
        <title>The genomes of two eusocial bee gut symbionts.</title>
        <authorList>
            <person name="Kwong W.K."/>
            <person name="Engel P."/>
            <person name="Koch H."/>
            <person name="Moran N.A."/>
        </authorList>
    </citation>
    <scope>NUCLEOTIDE SEQUENCE [LARGE SCALE GENOMIC DNA]</scope>
    <source>
        <strain evidence="6">wkB29</strain>
    </source>
</reference>
<evidence type="ECO:0000256" key="3">
    <source>
        <dbReference type="ARBA" id="ARBA00023163"/>
    </source>
</evidence>
<dbReference type="GO" id="GO:0045892">
    <property type="term" value="P:negative regulation of DNA-templated transcription"/>
    <property type="evidence" value="ECO:0007669"/>
    <property type="project" value="InterPro"/>
</dbReference>
<dbReference type="Gene3D" id="1.10.260.40">
    <property type="entry name" value="lambda repressor-like DNA-binding domains"/>
    <property type="match status" value="1"/>
</dbReference>
<dbReference type="Gene3D" id="2.10.109.10">
    <property type="entry name" value="Umud Fragment, subunit A"/>
    <property type="match status" value="1"/>
</dbReference>
<keyword evidence="1" id="KW-0805">Transcription regulation</keyword>
<name>A0A066TGJ9_9NEIS</name>
<keyword evidence="2" id="KW-0238">DNA-binding</keyword>
<dbReference type="Proteomes" id="UP000027170">
    <property type="component" value="Unassembled WGS sequence"/>
</dbReference>
<dbReference type="CDD" id="cd06529">
    <property type="entry name" value="S24_LexA-like"/>
    <property type="match status" value="1"/>
</dbReference>
<dbReference type="PANTHER" id="PTHR40661:SF3">
    <property type="entry name" value="FELS-1 PROPHAGE TRANSCRIPTIONAL REGULATOR"/>
    <property type="match status" value="1"/>
</dbReference>
<keyword evidence="6" id="KW-1185">Reference proteome</keyword>